<dbReference type="AlphaFoldDB" id="A0A2Z3JS34"/>
<keyword evidence="2" id="KW-1185">Reference proteome</keyword>
<sequence>MNREFLQRRNALWQRLRLNLPEEPGADSQVFETALTELSILIQWDHSRILAGLGQPDEAEAEGERP</sequence>
<name>A0A2Z3JS34_9DEIO</name>
<dbReference type="OrthoDB" id="74073at2"/>
<organism evidence="1 2">
    <name type="scientific">Deinococcus irradiatisoli</name>
    <dbReference type="NCBI Taxonomy" id="2202254"/>
    <lineage>
        <taxon>Bacteria</taxon>
        <taxon>Thermotogati</taxon>
        <taxon>Deinococcota</taxon>
        <taxon>Deinococci</taxon>
        <taxon>Deinococcales</taxon>
        <taxon>Deinococcaceae</taxon>
        <taxon>Deinococcus</taxon>
    </lineage>
</organism>
<reference evidence="1 2" key="1">
    <citation type="submission" date="2018-05" db="EMBL/GenBank/DDBJ databases">
        <title>Complete Genome Sequence of Deinococcus sp. strain 17bor-2.</title>
        <authorList>
            <person name="Srinivasan S."/>
        </authorList>
    </citation>
    <scope>NUCLEOTIDE SEQUENCE [LARGE SCALE GENOMIC DNA]</scope>
    <source>
        <strain evidence="1 2">17bor-2</strain>
    </source>
</reference>
<accession>A0A2Z3JS34</accession>
<dbReference type="KEGG" id="dez:DKM44_13525"/>
<dbReference type="EMBL" id="CP029494">
    <property type="protein sequence ID" value="AWN24118.1"/>
    <property type="molecule type" value="Genomic_DNA"/>
</dbReference>
<dbReference type="Proteomes" id="UP000245368">
    <property type="component" value="Chromosome"/>
</dbReference>
<evidence type="ECO:0000313" key="1">
    <source>
        <dbReference type="EMBL" id="AWN24118.1"/>
    </source>
</evidence>
<dbReference type="RefSeq" id="WP_109827844.1">
    <property type="nucleotide sequence ID" value="NZ_CP029494.1"/>
</dbReference>
<evidence type="ECO:0000313" key="2">
    <source>
        <dbReference type="Proteomes" id="UP000245368"/>
    </source>
</evidence>
<gene>
    <name evidence="1" type="ORF">DKM44_13525</name>
</gene>
<proteinExistence type="predicted"/>
<protein>
    <submittedName>
        <fullName evidence="1">Uncharacterized protein</fullName>
    </submittedName>
</protein>